<evidence type="ECO:0000313" key="4">
    <source>
        <dbReference type="EMBL" id="HJG41665.1"/>
    </source>
</evidence>
<organism evidence="4 5">
    <name type="scientific">Bifidobacterium pullorum subsp. gallinarum</name>
    <dbReference type="NCBI Taxonomy" id="78344"/>
    <lineage>
        <taxon>Bacteria</taxon>
        <taxon>Bacillati</taxon>
        <taxon>Actinomycetota</taxon>
        <taxon>Actinomycetes</taxon>
        <taxon>Bifidobacteriales</taxon>
        <taxon>Bifidobacteriaceae</taxon>
        <taxon>Bifidobacterium</taxon>
    </lineage>
</organism>
<protein>
    <submittedName>
        <fullName evidence="4">ATP-binding cassette domain-containing protein</fullName>
    </submittedName>
</protein>
<dbReference type="SUPFAM" id="SSF52540">
    <property type="entry name" value="P-loop containing nucleoside triphosphate hydrolases"/>
    <property type="match status" value="1"/>
</dbReference>
<dbReference type="Proteomes" id="UP000786560">
    <property type="component" value="Unassembled WGS sequence"/>
</dbReference>
<dbReference type="InterPro" id="IPR027417">
    <property type="entry name" value="P-loop_NTPase"/>
</dbReference>
<dbReference type="PANTHER" id="PTHR43158:SF5">
    <property type="entry name" value="ABC TRANSPORTER, ATP-BINDING PROTEIN"/>
    <property type="match status" value="1"/>
</dbReference>
<dbReference type="Gene3D" id="3.40.50.300">
    <property type="entry name" value="P-loop containing nucleotide triphosphate hydrolases"/>
    <property type="match status" value="1"/>
</dbReference>
<reference evidence="4" key="1">
    <citation type="journal article" date="2021" name="PeerJ">
        <title>Extensive microbial diversity within the chicken gut microbiome revealed by metagenomics and culture.</title>
        <authorList>
            <person name="Gilroy R."/>
            <person name="Ravi A."/>
            <person name="Getino M."/>
            <person name="Pursley I."/>
            <person name="Horton D.L."/>
            <person name="Alikhan N.F."/>
            <person name="Baker D."/>
            <person name="Gharbi K."/>
            <person name="Hall N."/>
            <person name="Watson M."/>
            <person name="Adriaenssens E.M."/>
            <person name="Foster-Nyarko E."/>
            <person name="Jarju S."/>
            <person name="Secka A."/>
            <person name="Antonio M."/>
            <person name="Oren A."/>
            <person name="Chaudhuri R.R."/>
            <person name="La Ragione R."/>
            <person name="Hildebrand F."/>
            <person name="Pallen M.J."/>
        </authorList>
    </citation>
    <scope>NUCLEOTIDE SEQUENCE</scope>
    <source>
        <strain evidence="4">ChiBcolR7-4860</strain>
    </source>
</reference>
<comment type="caution">
    <text evidence="4">The sequence shown here is derived from an EMBL/GenBank/DDBJ whole genome shotgun (WGS) entry which is preliminary data.</text>
</comment>
<keyword evidence="2 4" id="KW-0067">ATP-binding</keyword>
<dbReference type="AlphaFoldDB" id="A0A921IXL6"/>
<accession>A0A921IXL6</accession>
<feature type="domain" description="ABC transporter" evidence="3">
    <location>
        <begin position="3"/>
        <end position="228"/>
    </location>
</feature>
<dbReference type="RefSeq" id="WP_278711190.1">
    <property type="nucleotide sequence ID" value="NZ_DYUX01000015.1"/>
</dbReference>
<name>A0A921IXL6_9BIFI</name>
<dbReference type="EMBL" id="DYUX01000015">
    <property type="protein sequence ID" value="HJG41665.1"/>
    <property type="molecule type" value="Genomic_DNA"/>
</dbReference>
<proteinExistence type="predicted"/>
<dbReference type="GO" id="GO:0005524">
    <property type="term" value="F:ATP binding"/>
    <property type="evidence" value="ECO:0007669"/>
    <property type="project" value="UniProtKB-KW"/>
</dbReference>
<dbReference type="Pfam" id="PF00005">
    <property type="entry name" value="ABC_tran"/>
    <property type="match status" value="1"/>
</dbReference>
<dbReference type="InterPro" id="IPR003593">
    <property type="entry name" value="AAA+_ATPase"/>
</dbReference>
<dbReference type="PANTHER" id="PTHR43158">
    <property type="entry name" value="SKFA PEPTIDE EXPORT ATP-BINDING PROTEIN SKFE"/>
    <property type="match status" value="1"/>
</dbReference>
<gene>
    <name evidence="4" type="ORF">K8U73_04660</name>
</gene>
<dbReference type="GO" id="GO:0016887">
    <property type="term" value="F:ATP hydrolysis activity"/>
    <property type="evidence" value="ECO:0007669"/>
    <property type="project" value="InterPro"/>
</dbReference>
<reference evidence="4" key="2">
    <citation type="submission" date="2021-09" db="EMBL/GenBank/DDBJ databases">
        <authorList>
            <person name="Gilroy R."/>
        </authorList>
    </citation>
    <scope>NUCLEOTIDE SEQUENCE</scope>
    <source>
        <strain evidence="4">ChiBcolR7-4860</strain>
    </source>
</reference>
<evidence type="ECO:0000313" key="5">
    <source>
        <dbReference type="Proteomes" id="UP000786560"/>
    </source>
</evidence>
<dbReference type="InterPro" id="IPR003439">
    <property type="entry name" value="ABC_transporter-like_ATP-bd"/>
</dbReference>
<dbReference type="SMART" id="SM00382">
    <property type="entry name" value="AAA"/>
    <property type="match status" value="1"/>
</dbReference>
<keyword evidence="1" id="KW-0547">Nucleotide-binding</keyword>
<evidence type="ECO:0000256" key="2">
    <source>
        <dbReference type="ARBA" id="ARBA00022840"/>
    </source>
</evidence>
<dbReference type="PROSITE" id="PS50893">
    <property type="entry name" value="ABC_TRANSPORTER_2"/>
    <property type="match status" value="1"/>
</dbReference>
<sequence length="285" mass="31453">MSIEVRELCRSFHGVTALDHVNLTLDDGVIYGLFGRNGAGKSTLLSIIAAHVLPDAGSVTMDGVRVASDGPSLRRLTLCNEQWSYPMWKRLDAVMRMAERRYGGFDRDLAERMLADLGVSPRRRFHQLSRGQRQAFKVLVGICVPADYCLLDEPTAGMDAATRELAYRYMLEAYGRRQRMMIVVSHLIGEIENLTERVIVLDAGRVREQLETDAVAALGYTITGERSAVDAYLREIGTTPLSMQRLGGLVCVGLRGRMPDGVPGGLLVQPMDLQSYVMSVTGEGM</sequence>
<evidence type="ECO:0000259" key="3">
    <source>
        <dbReference type="PROSITE" id="PS50893"/>
    </source>
</evidence>
<evidence type="ECO:0000256" key="1">
    <source>
        <dbReference type="ARBA" id="ARBA00022741"/>
    </source>
</evidence>